<name>A0AAJ0F6K2_9PEZI</name>
<feature type="compositionally biased region" description="Basic and acidic residues" evidence="1">
    <location>
        <begin position="217"/>
        <end position="229"/>
    </location>
</feature>
<evidence type="ECO:0000256" key="2">
    <source>
        <dbReference type="SAM" id="Phobius"/>
    </source>
</evidence>
<dbReference type="AlphaFoldDB" id="A0AAJ0F6K2"/>
<feature type="signal peptide" evidence="3">
    <location>
        <begin position="1"/>
        <end position="18"/>
    </location>
</feature>
<comment type="caution">
    <text evidence="4">The sequence shown here is derived from an EMBL/GenBank/DDBJ whole genome shotgun (WGS) entry which is preliminary data.</text>
</comment>
<evidence type="ECO:0000313" key="4">
    <source>
        <dbReference type="EMBL" id="KAK1750255.1"/>
    </source>
</evidence>
<organism evidence="4 5">
    <name type="scientific">Echria macrotheca</name>
    <dbReference type="NCBI Taxonomy" id="438768"/>
    <lineage>
        <taxon>Eukaryota</taxon>
        <taxon>Fungi</taxon>
        <taxon>Dikarya</taxon>
        <taxon>Ascomycota</taxon>
        <taxon>Pezizomycotina</taxon>
        <taxon>Sordariomycetes</taxon>
        <taxon>Sordariomycetidae</taxon>
        <taxon>Sordariales</taxon>
        <taxon>Schizotheciaceae</taxon>
        <taxon>Echria</taxon>
    </lineage>
</organism>
<gene>
    <name evidence="4" type="ORF">QBC47DRAFT_365418</name>
</gene>
<keyword evidence="2" id="KW-1133">Transmembrane helix</keyword>
<protein>
    <submittedName>
        <fullName evidence="4">Uncharacterized protein</fullName>
    </submittedName>
</protein>
<keyword evidence="3" id="KW-0732">Signal</keyword>
<reference evidence="4" key="1">
    <citation type="submission" date="2023-06" db="EMBL/GenBank/DDBJ databases">
        <title>Genome-scale phylogeny and comparative genomics of the fungal order Sordariales.</title>
        <authorList>
            <consortium name="Lawrence Berkeley National Laboratory"/>
            <person name="Hensen N."/>
            <person name="Bonometti L."/>
            <person name="Westerberg I."/>
            <person name="Brannstrom I.O."/>
            <person name="Guillou S."/>
            <person name="Cros-Aarteil S."/>
            <person name="Calhoun S."/>
            <person name="Haridas S."/>
            <person name="Kuo A."/>
            <person name="Mondo S."/>
            <person name="Pangilinan J."/>
            <person name="Riley R."/>
            <person name="Labutti K."/>
            <person name="Andreopoulos B."/>
            <person name="Lipzen A."/>
            <person name="Chen C."/>
            <person name="Yanf M."/>
            <person name="Daum C."/>
            <person name="Ng V."/>
            <person name="Clum A."/>
            <person name="Steindorff A."/>
            <person name="Ohm R."/>
            <person name="Martin F."/>
            <person name="Silar P."/>
            <person name="Natvig D."/>
            <person name="Lalanne C."/>
            <person name="Gautier V."/>
            <person name="Ament-Velasquez S.L."/>
            <person name="Kruys A."/>
            <person name="Hutchinson M.I."/>
            <person name="Powell A.J."/>
            <person name="Barry K."/>
            <person name="Miller A.N."/>
            <person name="Grigoriev I.V."/>
            <person name="Debuchy R."/>
            <person name="Gladieux P."/>
            <person name="Thoren M.H."/>
            <person name="Johannesson H."/>
        </authorList>
    </citation>
    <scope>NUCLEOTIDE SEQUENCE</scope>
    <source>
        <strain evidence="4">PSN4</strain>
    </source>
</reference>
<keyword evidence="5" id="KW-1185">Reference proteome</keyword>
<sequence>MRSSSLYLAFQLVPLVLGAPIGLPQVLRVSQDEGNRVSVKRWRGLPRTAPEVIPLRGGLDDTMFDNRPQRITKSDPISKVLGTERPIPSEYLLSIPRGKTNGHDARGNSETMAQRRIDAEDEDMLEISDMDISIAIPTSAKPRTPCQYARLSGDRNDVLVVMLAVAFLLAVLLVESWASFRRSFGWMVSRHGPIRLEDEEKRPHQPLSIRSSEMEETEKLNDRDCGGSI</sequence>
<feature type="chain" id="PRO_5042469676" evidence="3">
    <location>
        <begin position="19"/>
        <end position="229"/>
    </location>
</feature>
<dbReference type="EMBL" id="MU839848">
    <property type="protein sequence ID" value="KAK1750255.1"/>
    <property type="molecule type" value="Genomic_DNA"/>
</dbReference>
<accession>A0AAJ0F6K2</accession>
<evidence type="ECO:0000256" key="1">
    <source>
        <dbReference type="SAM" id="MobiDB-lite"/>
    </source>
</evidence>
<dbReference type="Proteomes" id="UP001239445">
    <property type="component" value="Unassembled WGS sequence"/>
</dbReference>
<evidence type="ECO:0000256" key="3">
    <source>
        <dbReference type="SAM" id="SignalP"/>
    </source>
</evidence>
<evidence type="ECO:0000313" key="5">
    <source>
        <dbReference type="Proteomes" id="UP001239445"/>
    </source>
</evidence>
<feature type="transmembrane region" description="Helical" evidence="2">
    <location>
        <begin position="158"/>
        <end position="180"/>
    </location>
</feature>
<feature type="region of interest" description="Disordered" evidence="1">
    <location>
        <begin position="197"/>
        <end position="229"/>
    </location>
</feature>
<proteinExistence type="predicted"/>
<keyword evidence="2" id="KW-0812">Transmembrane</keyword>
<keyword evidence="2" id="KW-0472">Membrane</keyword>